<organism evidence="1 2">
    <name type="scientific">Amycolatopsis iheyensis</name>
    <dbReference type="NCBI Taxonomy" id="2945988"/>
    <lineage>
        <taxon>Bacteria</taxon>
        <taxon>Bacillati</taxon>
        <taxon>Actinomycetota</taxon>
        <taxon>Actinomycetes</taxon>
        <taxon>Pseudonocardiales</taxon>
        <taxon>Pseudonocardiaceae</taxon>
        <taxon>Amycolatopsis</taxon>
    </lineage>
</organism>
<comment type="caution">
    <text evidence="1">The sequence shown here is derived from an EMBL/GenBank/DDBJ whole genome shotgun (WGS) entry which is preliminary data.</text>
</comment>
<evidence type="ECO:0000313" key="1">
    <source>
        <dbReference type="EMBL" id="MCR6485308.1"/>
    </source>
</evidence>
<sequence length="264" mass="29764">MSDDPKSRSGKECFVVCPIGPAGSDIRKRSDQVYRHIISPVVEEFGYSPQRGDLIEQSGQITTQLIDKLLNADLVVADLTDQNPNVFYELAIRHAVRKPFVHLMAHGQIVPFDIRGFRTILVNHRDLDSVFEAKEQLKGMLRTIESGAPVETPVTYTIDLQQLRHSENSEARGIADIMEEMRAIKKYVQPTRRRPNMDLITLRRFVERLGEAGRLQWADRDFLVTSETTKAHDEWVDKAMIGADPWGAAPPPSGGAFADDEPPF</sequence>
<protein>
    <submittedName>
        <fullName evidence="1">Uncharacterized protein</fullName>
    </submittedName>
</protein>
<dbReference type="AlphaFoldDB" id="A0A9X2NCS5"/>
<proteinExistence type="predicted"/>
<dbReference type="RefSeq" id="WP_257921908.1">
    <property type="nucleotide sequence ID" value="NZ_JAMXQV010000011.1"/>
</dbReference>
<dbReference type="Gene3D" id="3.40.50.450">
    <property type="match status" value="1"/>
</dbReference>
<reference evidence="1" key="1">
    <citation type="submission" date="2022-06" db="EMBL/GenBank/DDBJ databases">
        <title>Amycolatopsis iheyaensis sp. nov., a new species of the genus Amycolatopsis isolated from soil in Iheya island, Japan.</title>
        <authorList>
            <person name="Ngamcharungchit C."/>
            <person name="Kanto H."/>
            <person name="Take A."/>
            <person name="Intra B."/>
            <person name="Matsumoto A."/>
            <person name="Panbangred W."/>
            <person name="Inahashi Y."/>
        </authorList>
    </citation>
    <scope>NUCLEOTIDE SEQUENCE</scope>
    <source>
        <strain evidence="1">OK19-0408</strain>
    </source>
</reference>
<name>A0A9X2NCS5_9PSEU</name>
<dbReference type="Proteomes" id="UP001144096">
    <property type="component" value="Unassembled WGS sequence"/>
</dbReference>
<keyword evidence="2" id="KW-1185">Reference proteome</keyword>
<gene>
    <name evidence="1" type="ORF">M8542_21000</name>
</gene>
<dbReference type="EMBL" id="JAMXQV010000011">
    <property type="protein sequence ID" value="MCR6485308.1"/>
    <property type="molecule type" value="Genomic_DNA"/>
</dbReference>
<accession>A0A9X2NCS5</accession>
<evidence type="ECO:0000313" key="2">
    <source>
        <dbReference type="Proteomes" id="UP001144096"/>
    </source>
</evidence>